<dbReference type="OrthoDB" id="662072at2"/>
<evidence type="ECO:0000313" key="5">
    <source>
        <dbReference type="Proteomes" id="UP000435036"/>
    </source>
</evidence>
<feature type="chain" id="PRO_5026930649" description="Thioredoxin domain-containing protein" evidence="2">
    <location>
        <begin position="21"/>
        <end position="171"/>
    </location>
</feature>
<dbReference type="AlphaFoldDB" id="A0A6N8L667"/>
<accession>A0A6N8L667</accession>
<dbReference type="InterPro" id="IPR013766">
    <property type="entry name" value="Thioredoxin_domain"/>
</dbReference>
<keyword evidence="1" id="KW-0676">Redox-active center</keyword>
<dbReference type="Proteomes" id="UP000435036">
    <property type="component" value="Unassembled WGS sequence"/>
</dbReference>
<keyword evidence="2" id="KW-0732">Signal</keyword>
<dbReference type="PROSITE" id="PS51257">
    <property type="entry name" value="PROKAR_LIPOPROTEIN"/>
    <property type="match status" value="1"/>
</dbReference>
<feature type="domain" description="Thioredoxin" evidence="3">
    <location>
        <begin position="20"/>
        <end position="150"/>
    </location>
</feature>
<dbReference type="RefSeq" id="WP_160370670.1">
    <property type="nucleotide sequence ID" value="NZ_WSQA01000018.1"/>
</dbReference>
<evidence type="ECO:0000256" key="1">
    <source>
        <dbReference type="ARBA" id="ARBA00023284"/>
    </source>
</evidence>
<dbReference type="InterPro" id="IPR017937">
    <property type="entry name" value="Thioredoxin_CS"/>
</dbReference>
<gene>
    <name evidence="4" type="ORF">GQF63_18160</name>
</gene>
<name>A0A6N8L667_9SPHI</name>
<protein>
    <recommendedName>
        <fullName evidence="3">Thioredoxin domain-containing protein</fullName>
    </recommendedName>
</protein>
<keyword evidence="5" id="KW-1185">Reference proteome</keyword>
<comment type="caution">
    <text evidence="4">The sequence shown here is derived from an EMBL/GenBank/DDBJ whole genome shotgun (WGS) entry which is preliminary data.</text>
</comment>
<dbReference type="PROSITE" id="PS51352">
    <property type="entry name" value="THIOREDOXIN_2"/>
    <property type="match status" value="1"/>
</dbReference>
<dbReference type="PROSITE" id="PS00194">
    <property type="entry name" value="THIOREDOXIN_1"/>
    <property type="match status" value="1"/>
</dbReference>
<dbReference type="InterPro" id="IPR036249">
    <property type="entry name" value="Thioredoxin-like_sf"/>
</dbReference>
<dbReference type="Gene3D" id="3.40.30.10">
    <property type="entry name" value="Glutaredoxin"/>
    <property type="match status" value="1"/>
</dbReference>
<dbReference type="EMBL" id="WSQA01000018">
    <property type="protein sequence ID" value="MVZ63951.1"/>
    <property type="molecule type" value="Genomic_DNA"/>
</dbReference>
<evidence type="ECO:0000259" key="3">
    <source>
        <dbReference type="PROSITE" id="PS51352"/>
    </source>
</evidence>
<evidence type="ECO:0000313" key="4">
    <source>
        <dbReference type="EMBL" id="MVZ63951.1"/>
    </source>
</evidence>
<dbReference type="SUPFAM" id="SSF52833">
    <property type="entry name" value="Thioredoxin-like"/>
    <property type="match status" value="1"/>
</dbReference>
<sequence length="171" mass="19096">MNKVFALLALLMFSCLSLMAQVPKELPAFAKMVNLKDGTPFSSDSLRTEGPNVLVLYDPGCGHCQELGSEIAAALGNVDKKIHFYFIALQGNPEVEGYINMFAKGLKNNPQVHFIHDPEGQFILSFNPSNFPFTYIYDGKTKQKLQHFNGESKFKKLAPFLEVKEPAVRPL</sequence>
<proteinExistence type="predicted"/>
<organism evidence="4 5">
    <name type="scientific">Sphingobacterium humi</name>
    <dbReference type="NCBI Taxonomy" id="1796905"/>
    <lineage>
        <taxon>Bacteria</taxon>
        <taxon>Pseudomonadati</taxon>
        <taxon>Bacteroidota</taxon>
        <taxon>Sphingobacteriia</taxon>
        <taxon>Sphingobacteriales</taxon>
        <taxon>Sphingobacteriaceae</taxon>
        <taxon>Sphingobacterium</taxon>
    </lineage>
</organism>
<reference evidence="4 5" key="1">
    <citation type="submission" date="2019-12" db="EMBL/GenBank/DDBJ databases">
        <authorList>
            <person name="Dong K."/>
        </authorList>
    </citation>
    <scope>NUCLEOTIDE SEQUENCE [LARGE SCALE GENOMIC DNA]</scope>
    <source>
        <strain evidence="4 5">JCM 31225</strain>
    </source>
</reference>
<feature type="signal peptide" evidence="2">
    <location>
        <begin position="1"/>
        <end position="20"/>
    </location>
</feature>
<evidence type="ECO:0000256" key="2">
    <source>
        <dbReference type="SAM" id="SignalP"/>
    </source>
</evidence>